<dbReference type="RefSeq" id="WP_373957121.1">
    <property type="nucleotide sequence ID" value="NZ_JBHDLN010000034.1"/>
</dbReference>
<dbReference type="Proteomes" id="UP001575622">
    <property type="component" value="Unassembled WGS sequence"/>
</dbReference>
<evidence type="ECO:0000313" key="1">
    <source>
        <dbReference type="EMBL" id="MFB0847293.1"/>
    </source>
</evidence>
<comment type="caution">
    <text evidence="1">The sequence shown here is derived from an EMBL/GenBank/DDBJ whole genome shotgun (WGS) entry which is preliminary data.</text>
</comment>
<reference evidence="1 2" key="1">
    <citation type="submission" date="2024-09" db="EMBL/GenBank/DDBJ databases">
        <authorList>
            <person name="Makale K.P.P."/>
            <person name="Makhzoum A."/>
            <person name="Rantong G."/>
            <person name="Rahube T.O."/>
        </authorList>
    </citation>
    <scope>NUCLEOTIDE SEQUENCE [LARGE SCALE GENOMIC DNA]</scope>
    <source>
        <strain evidence="1 2">KM_D13</strain>
    </source>
</reference>
<accession>A0ABV4VCD9</accession>
<gene>
    <name evidence="1" type="ORF">ACEU3E_34550</name>
</gene>
<dbReference type="EMBL" id="JBHDLN010000034">
    <property type="protein sequence ID" value="MFB0847293.1"/>
    <property type="molecule type" value="Genomic_DNA"/>
</dbReference>
<keyword evidence="2" id="KW-1185">Reference proteome</keyword>
<protein>
    <submittedName>
        <fullName evidence="1">Uncharacterized protein</fullName>
    </submittedName>
</protein>
<organism evidence="1 2">
    <name type="scientific">Paenibacillus oleatilyticus</name>
    <dbReference type="NCBI Taxonomy" id="2594886"/>
    <lineage>
        <taxon>Bacteria</taxon>
        <taxon>Bacillati</taxon>
        <taxon>Bacillota</taxon>
        <taxon>Bacilli</taxon>
        <taxon>Bacillales</taxon>
        <taxon>Paenibacillaceae</taxon>
        <taxon>Paenibacillus</taxon>
    </lineage>
</organism>
<proteinExistence type="predicted"/>
<name>A0ABV4VCD9_9BACL</name>
<sequence length="46" mass="5379">MKSYRKVWRNHYWRMTEILTRKAGLEFATGEIAKAAADYATARMKG</sequence>
<evidence type="ECO:0000313" key="2">
    <source>
        <dbReference type="Proteomes" id="UP001575622"/>
    </source>
</evidence>